<dbReference type="STRING" id="1582439.NPIRD3C_0953"/>
<evidence type="ECO:0000313" key="2">
    <source>
        <dbReference type="EMBL" id="AJM92165.1"/>
    </source>
</evidence>
<keyword evidence="3" id="KW-1185">Reference proteome</keyword>
<reference evidence="3" key="1">
    <citation type="submission" date="2015-02" db="EMBL/GenBank/DDBJ databases">
        <title>Characterization of two novel Thaumarchaeota isolated from the Northern Adriatic Sea.</title>
        <authorList>
            <person name="Bayer B."/>
            <person name="Vojvoda J."/>
            <person name="Offre P."/>
            <person name="Srivastava A."/>
            <person name="Elisabeth N."/>
            <person name="Garcia J.A.L."/>
            <person name="Schleper C."/>
            <person name="Herndl G.J."/>
        </authorList>
    </citation>
    <scope>NUCLEOTIDE SEQUENCE [LARGE SCALE GENOMIC DNA]</scope>
    <source>
        <strain evidence="3">D3C</strain>
    </source>
</reference>
<keyword evidence="1" id="KW-0472">Membrane</keyword>
<proteinExistence type="predicted"/>
<reference evidence="2 3" key="3">
    <citation type="journal article" date="2019" name="Int. J. Syst. Evol. Microbiol.">
        <title>Nitrosopumilus adriaticus sp. nov. and Nitrosopumilus piranensis sp. nov., two ammonia-oxidizing archaea from the Adriatic Sea and members of the class Nitrososphaeria.</title>
        <authorList>
            <person name="Bayer B."/>
            <person name="Vojvoda J."/>
            <person name="Reinthaler T."/>
            <person name="Reyes C."/>
            <person name="Pinto M."/>
            <person name="Herndl G.J."/>
        </authorList>
    </citation>
    <scope>NUCLEOTIDE SEQUENCE [LARGE SCALE GENOMIC DNA]</scope>
    <source>
        <strain evidence="2 3">D3C</strain>
    </source>
</reference>
<dbReference type="EMBL" id="CP010868">
    <property type="protein sequence ID" value="AJM92165.1"/>
    <property type="molecule type" value="Genomic_DNA"/>
</dbReference>
<dbReference type="AlphaFoldDB" id="A0A0C5BYV7"/>
<protein>
    <submittedName>
        <fullName evidence="2">Uncharacterized protein</fullName>
    </submittedName>
</protein>
<dbReference type="HOGENOM" id="CLU_1286311_0_0_2"/>
<dbReference type="PATRIC" id="fig|1582439.9.peg.979"/>
<evidence type="ECO:0000256" key="1">
    <source>
        <dbReference type="SAM" id="Phobius"/>
    </source>
</evidence>
<dbReference type="Proteomes" id="UP000032027">
    <property type="component" value="Chromosome"/>
</dbReference>
<name>A0A0C5BYV7_9ARCH</name>
<dbReference type="KEGG" id="nid:NPIRD3C_0953"/>
<keyword evidence="1" id="KW-1133">Transmembrane helix</keyword>
<organism evidence="2 3">
    <name type="scientific">Nitrosopumilus piranensis</name>
    <dbReference type="NCBI Taxonomy" id="1582439"/>
    <lineage>
        <taxon>Archaea</taxon>
        <taxon>Nitrososphaerota</taxon>
        <taxon>Nitrososphaeria</taxon>
        <taxon>Nitrosopumilales</taxon>
        <taxon>Nitrosopumilaceae</taxon>
        <taxon>Nitrosopumilus</taxon>
    </lineage>
</organism>
<accession>A0A0C5BYV7</accession>
<sequence length="214" mass="24264">MKSIMILLGLTIFLVPAFAMELVPIGTTIIDYGIYDSDGNVTHELVVGQKYEIRAHFKSDLDESVPFTYFIQILDKDLHWTETVEEFHTNGVLQSHEEKSFTFEWIPEYEGRFRTFSEVGNTLSQTTIGGVPQYDFVVTGYQYPPDSNYVDFRDAEGKIIEVGCSVGLRASPEGHFGESFLEFIECATLTPLVLAIVLPFAGIVSIFIIWRKRK</sequence>
<evidence type="ECO:0000313" key="3">
    <source>
        <dbReference type="Proteomes" id="UP000032027"/>
    </source>
</evidence>
<gene>
    <name evidence="2" type="ORF">NPIRD3C_0953</name>
</gene>
<keyword evidence="1" id="KW-0812">Transmembrane</keyword>
<reference evidence="2 3" key="2">
    <citation type="journal article" date="2016" name="ISME J.">
        <title>Physiological and genomic characterization of two novel marine thaumarchaeal strains indicates niche differentiation.</title>
        <authorList>
            <person name="Bayer B."/>
            <person name="Vojvoda J."/>
            <person name="Offre P."/>
            <person name="Alves R.J."/>
            <person name="Elisabeth N.H."/>
            <person name="Garcia J.A."/>
            <person name="Volland J.M."/>
            <person name="Srivastava A."/>
            <person name="Schleper C."/>
            <person name="Herndl G.J."/>
        </authorList>
    </citation>
    <scope>NUCLEOTIDE SEQUENCE [LARGE SCALE GENOMIC DNA]</scope>
    <source>
        <strain evidence="2 3">D3C</strain>
    </source>
</reference>
<feature type="transmembrane region" description="Helical" evidence="1">
    <location>
        <begin position="189"/>
        <end position="210"/>
    </location>
</feature>